<dbReference type="RefSeq" id="WP_241056222.1">
    <property type="nucleotide sequence ID" value="NZ_JAKZBV010000001.1"/>
</dbReference>
<accession>A0ABS9U6J6</accession>
<dbReference type="Proteomes" id="UP001202922">
    <property type="component" value="Unassembled WGS sequence"/>
</dbReference>
<evidence type="ECO:0000313" key="1">
    <source>
        <dbReference type="EMBL" id="MCH6472327.1"/>
    </source>
</evidence>
<name>A0ABS9U6J6_9MICC</name>
<evidence type="ECO:0000313" key="2">
    <source>
        <dbReference type="Proteomes" id="UP001202922"/>
    </source>
</evidence>
<dbReference type="InterPro" id="IPR021558">
    <property type="entry name" value="MazE-like"/>
</dbReference>
<organism evidence="1 2">
    <name type="scientific">Sinomonas terrae</name>
    <dbReference type="NCBI Taxonomy" id="2908838"/>
    <lineage>
        <taxon>Bacteria</taxon>
        <taxon>Bacillati</taxon>
        <taxon>Actinomycetota</taxon>
        <taxon>Actinomycetes</taxon>
        <taxon>Micrococcales</taxon>
        <taxon>Micrococcaceae</taxon>
        <taxon>Sinomonas</taxon>
    </lineage>
</organism>
<sequence length="69" mass="7795">MADVKDRVGEHRRRMREQGFRPIQVWVPDTRAAGFRDEAHRQAATVAAADAGTDDQDFIEAVSAPWDED</sequence>
<reference evidence="1 2" key="1">
    <citation type="submission" date="2022-03" db="EMBL/GenBank/DDBJ databases">
        <title>Sinomonas sp. isolated from a soil.</title>
        <authorList>
            <person name="Han J."/>
            <person name="Kim D.-U."/>
        </authorList>
    </citation>
    <scope>NUCLEOTIDE SEQUENCE [LARGE SCALE GENOMIC DNA]</scope>
    <source>
        <strain evidence="1 2">5-5</strain>
    </source>
</reference>
<dbReference type="EMBL" id="JAKZBV010000001">
    <property type="protein sequence ID" value="MCH6472327.1"/>
    <property type="molecule type" value="Genomic_DNA"/>
</dbReference>
<comment type="caution">
    <text evidence="1">The sequence shown here is derived from an EMBL/GenBank/DDBJ whole genome shotgun (WGS) entry which is preliminary data.</text>
</comment>
<protein>
    <submittedName>
        <fullName evidence="1">Antitoxin MazE family protein</fullName>
    </submittedName>
</protein>
<keyword evidence="2" id="KW-1185">Reference proteome</keyword>
<gene>
    <name evidence="1" type="ORF">L0M17_20570</name>
</gene>
<dbReference type="Pfam" id="PF11455">
    <property type="entry name" value="MazE-like"/>
    <property type="match status" value="1"/>
</dbReference>
<proteinExistence type="predicted"/>